<sequence>MTPVSKDFYRARYDMFGFCDAPKHQAEMARVFKRMFDGTVHLNVKSQCSGIFVDNGHSVAYSDLSLEEATARTQAEIAQLEAAEASEQQYPLGTPVPRRELAAVVGKFQFLAPLIRGGQNILTPLYRARDRFTDPVVATHHAAAQWEDCVTVEMDREARDALGQFCQALRARPTRRYYLEKDPAISGWWTGQHSRYREYLTEHWSTPEGVPAPTMDASGWQGGVAYRDFRHILTFPPDECAPLKSSNFREASTAASAVELLGPQLRGSQILLRTDNTTTMSITNRQGTMSPELWLIMDRMFKAAVRHDLDLAAEHIPGVENGLADGLSRFVKQKDYSDWQYRADEFHTFLESDICGEDVYANPDFTVIFQYLTHFHSCQKRAPQTTTGTFVLPLWDTYEWWHLLKGARVVKYYPAESHLFTSPEWRHLLREDGTYGFGAERAFRGPTQWPVLVVYFPSTLPSSRCWARRARLVHCTGRMAAQVSELLGMRTRLSTDEGHRRGIRDVEAYMRAYLDHGLPATGTDVVCYAAYSVEMREFTLDSSTVRTYLAGLSAWHVELSMLLKEAGLVDSVGCPLQLANLCRQPQVLGLLQVLDRRYKKPSRAKDAFTPRQWCRIFHFGFVLSRRSGRHHRLLFLFCMLGCLRRGGTKYLRAFYELLRKGGPALDLDKNADSRKPRRFYMPAEVPALGLRPVELLEDYIIQEGVPSGSLLFAAPKGGTGWYAGPYTGHGRAFKQGLQQGLPAGPRAYRVYSGWDHQHTLLVCYGGWQLVQPLMAEIAVVASGHGSGTGFAVEKVQGVGGAGGITEVQMELLRSWGWP</sequence>
<organism evidence="1 2">
    <name type="scientific">Cymbomonas tetramitiformis</name>
    <dbReference type="NCBI Taxonomy" id="36881"/>
    <lineage>
        <taxon>Eukaryota</taxon>
        <taxon>Viridiplantae</taxon>
        <taxon>Chlorophyta</taxon>
        <taxon>Pyramimonadophyceae</taxon>
        <taxon>Pyramimonadales</taxon>
        <taxon>Pyramimonadaceae</taxon>
        <taxon>Cymbomonas</taxon>
    </lineage>
</organism>
<dbReference type="Proteomes" id="UP001190700">
    <property type="component" value="Unassembled WGS sequence"/>
</dbReference>
<protein>
    <submittedName>
        <fullName evidence="1">Uncharacterized protein</fullName>
    </submittedName>
</protein>
<reference evidence="1 2" key="1">
    <citation type="journal article" date="2015" name="Genome Biol. Evol.">
        <title>Comparative Genomics of a Bacterivorous Green Alga Reveals Evolutionary Causalities and Consequences of Phago-Mixotrophic Mode of Nutrition.</title>
        <authorList>
            <person name="Burns J.A."/>
            <person name="Paasch A."/>
            <person name="Narechania A."/>
            <person name="Kim E."/>
        </authorList>
    </citation>
    <scope>NUCLEOTIDE SEQUENCE [LARGE SCALE GENOMIC DNA]</scope>
    <source>
        <strain evidence="1 2">PLY_AMNH</strain>
    </source>
</reference>
<name>A0AAE0C050_9CHLO</name>
<dbReference type="EMBL" id="LGRX02030220">
    <property type="protein sequence ID" value="KAK3245972.1"/>
    <property type="molecule type" value="Genomic_DNA"/>
</dbReference>
<proteinExistence type="predicted"/>
<keyword evidence="2" id="KW-1185">Reference proteome</keyword>
<evidence type="ECO:0000313" key="1">
    <source>
        <dbReference type="EMBL" id="KAK3245972.1"/>
    </source>
</evidence>
<dbReference type="CDD" id="cd09275">
    <property type="entry name" value="RNase_HI_RT_DIRS1"/>
    <property type="match status" value="1"/>
</dbReference>
<gene>
    <name evidence="1" type="ORF">CYMTET_44476</name>
</gene>
<dbReference type="PANTHER" id="PTHR33050:SF7">
    <property type="entry name" value="RIBONUCLEASE H"/>
    <property type="match status" value="1"/>
</dbReference>
<dbReference type="InterPro" id="IPR052055">
    <property type="entry name" value="Hepadnavirus_pol/RT"/>
</dbReference>
<dbReference type="AlphaFoldDB" id="A0AAE0C050"/>
<evidence type="ECO:0000313" key="2">
    <source>
        <dbReference type="Proteomes" id="UP001190700"/>
    </source>
</evidence>
<dbReference type="PANTHER" id="PTHR33050">
    <property type="entry name" value="REVERSE TRANSCRIPTASE DOMAIN-CONTAINING PROTEIN"/>
    <property type="match status" value="1"/>
</dbReference>
<comment type="caution">
    <text evidence="1">The sequence shown here is derived from an EMBL/GenBank/DDBJ whole genome shotgun (WGS) entry which is preliminary data.</text>
</comment>
<accession>A0AAE0C050</accession>